<dbReference type="AlphaFoldDB" id="A0A2U1CHP2"/>
<organism evidence="2 3">
    <name type="scientific">Pusillimonas noertemannii</name>
    <dbReference type="NCBI Taxonomy" id="305977"/>
    <lineage>
        <taxon>Bacteria</taxon>
        <taxon>Pseudomonadati</taxon>
        <taxon>Pseudomonadota</taxon>
        <taxon>Betaproteobacteria</taxon>
        <taxon>Burkholderiales</taxon>
        <taxon>Alcaligenaceae</taxon>
        <taxon>Pusillimonas</taxon>
    </lineage>
</organism>
<dbReference type="SUPFAM" id="SSF117916">
    <property type="entry name" value="Fe-S cluster assembly (FSCA) domain-like"/>
    <property type="match status" value="1"/>
</dbReference>
<dbReference type="RefSeq" id="WP_017522543.1">
    <property type="nucleotide sequence ID" value="NZ_JACCEX010000006.1"/>
</dbReference>
<dbReference type="Pfam" id="PF01883">
    <property type="entry name" value="FeS_assembly_P"/>
    <property type="match status" value="1"/>
</dbReference>
<comment type="caution">
    <text evidence="2">The sequence shown here is derived from an EMBL/GenBank/DDBJ whole genome shotgun (WGS) entry which is preliminary data.</text>
</comment>
<evidence type="ECO:0000313" key="2">
    <source>
        <dbReference type="EMBL" id="PVY60444.1"/>
    </source>
</evidence>
<keyword evidence="3" id="KW-1185">Reference proteome</keyword>
<dbReference type="Proteomes" id="UP000246145">
    <property type="component" value="Unassembled WGS sequence"/>
</dbReference>
<dbReference type="InterPro" id="IPR052339">
    <property type="entry name" value="Fe-S_Maturation_MIP18"/>
</dbReference>
<dbReference type="NCBIfam" id="TIGR03406">
    <property type="entry name" value="FeS_long_SufT"/>
    <property type="match status" value="1"/>
</dbReference>
<dbReference type="EMBL" id="QEKO01000009">
    <property type="protein sequence ID" value="PVY60444.1"/>
    <property type="molecule type" value="Genomic_DNA"/>
</dbReference>
<sequence>MYHNRRPNEVVVSRDCPAVSVPFGEAVTIQEGCVAQITQRLGGSYTVYVEGNLYRIEGRDADALGLEPVEAPAVQPASGPVTAESVEASALELLATCYDPEIPVDIVNLGLVYRCEVLPGQEEGTFRIEVDMTLTAPGCGMGTFIADEARTKLMSIPGVENVSVDLVWDPPWGREMISEHGKLELGLM</sequence>
<dbReference type="Gene3D" id="3.30.300.130">
    <property type="entry name" value="Fe-S cluster assembly (FSCA)"/>
    <property type="match status" value="1"/>
</dbReference>
<dbReference type="PANTHER" id="PTHR42831:SF1">
    <property type="entry name" value="FE-S PROTEIN MATURATION AUXILIARY FACTOR YITW"/>
    <property type="match status" value="1"/>
</dbReference>
<dbReference type="PANTHER" id="PTHR42831">
    <property type="entry name" value="FE-S PROTEIN MATURATION AUXILIARY FACTOR YITW"/>
    <property type="match status" value="1"/>
</dbReference>
<feature type="domain" description="MIP18 family-like" evidence="1">
    <location>
        <begin position="90"/>
        <end position="164"/>
    </location>
</feature>
<name>A0A2U1CHP2_9BURK</name>
<dbReference type="InterPro" id="IPR002744">
    <property type="entry name" value="MIP18-like"/>
</dbReference>
<accession>A0A2U1CHP2</accession>
<reference evidence="2 3" key="1">
    <citation type="submission" date="2018-04" db="EMBL/GenBank/DDBJ databases">
        <title>Genomic Encyclopedia of Type Strains, Phase IV (KMG-IV): sequencing the most valuable type-strain genomes for metagenomic binning, comparative biology and taxonomic classification.</title>
        <authorList>
            <person name="Goeker M."/>
        </authorList>
    </citation>
    <scope>NUCLEOTIDE SEQUENCE [LARGE SCALE GENOMIC DNA]</scope>
    <source>
        <strain evidence="2 3">DSM 10065</strain>
    </source>
</reference>
<dbReference type="InterPro" id="IPR034904">
    <property type="entry name" value="FSCA_dom_sf"/>
</dbReference>
<gene>
    <name evidence="2" type="ORF">C7440_3690</name>
</gene>
<proteinExistence type="predicted"/>
<dbReference type="OrthoDB" id="9805360at2"/>
<evidence type="ECO:0000313" key="3">
    <source>
        <dbReference type="Proteomes" id="UP000246145"/>
    </source>
</evidence>
<evidence type="ECO:0000259" key="1">
    <source>
        <dbReference type="Pfam" id="PF01883"/>
    </source>
</evidence>
<dbReference type="InterPro" id="IPR017776">
    <property type="entry name" value="FeS_assembly_SufT_put"/>
</dbReference>
<protein>
    <submittedName>
        <fullName evidence="2">Putative FeS assembly SUF system protein SufT</fullName>
    </submittedName>
</protein>
<dbReference type="STRING" id="1231391.GCA_000308195_00165"/>